<evidence type="ECO:0000256" key="3">
    <source>
        <dbReference type="ARBA" id="ARBA00023125"/>
    </source>
</evidence>
<accession>A0A4Y9J956</accession>
<gene>
    <name evidence="8" type="ORF">E4T82_07930</name>
</gene>
<organism evidence="8 9">
    <name type="scientific">Streptococcus cuniculi</name>
    <dbReference type="NCBI Taxonomy" id="1432788"/>
    <lineage>
        <taxon>Bacteria</taxon>
        <taxon>Bacillati</taxon>
        <taxon>Bacillota</taxon>
        <taxon>Bacilli</taxon>
        <taxon>Lactobacillales</taxon>
        <taxon>Streptococcaceae</taxon>
        <taxon>Streptococcus</taxon>
    </lineage>
</organism>
<evidence type="ECO:0000256" key="5">
    <source>
        <dbReference type="PROSITE-ProRule" id="PRU01248"/>
    </source>
</evidence>
<name>A0A4Y9J956_9STRE</name>
<dbReference type="Pfam" id="PF14659">
    <property type="entry name" value="Phage_int_SAM_3"/>
    <property type="match status" value="1"/>
</dbReference>
<dbReference type="InterPro" id="IPR013762">
    <property type="entry name" value="Integrase-like_cat_sf"/>
</dbReference>
<dbReference type="InterPro" id="IPR010998">
    <property type="entry name" value="Integrase_recombinase_N"/>
</dbReference>
<dbReference type="GO" id="GO:0003677">
    <property type="term" value="F:DNA binding"/>
    <property type="evidence" value="ECO:0007669"/>
    <property type="project" value="UniProtKB-UniRule"/>
</dbReference>
<dbReference type="PROSITE" id="PS51900">
    <property type="entry name" value="CB"/>
    <property type="match status" value="1"/>
</dbReference>
<reference evidence="8 9" key="1">
    <citation type="submission" date="2019-03" db="EMBL/GenBank/DDBJ databases">
        <title>Diversity of the mouse oral microbiome.</title>
        <authorList>
            <person name="Joseph S."/>
            <person name="Aduse-Opoku J."/>
            <person name="Curtis M."/>
            <person name="Wade W."/>
            <person name="Hashim A."/>
        </authorList>
    </citation>
    <scope>NUCLEOTIDE SEQUENCE [LARGE SCALE GENOMIC DNA]</scope>
    <source>
        <strain evidence="8 9">WM131</strain>
    </source>
</reference>
<dbReference type="AlphaFoldDB" id="A0A4Y9J956"/>
<comment type="similarity">
    <text evidence="1">Belongs to the 'phage' integrase family.</text>
</comment>
<feature type="domain" description="Core-binding (CB)" evidence="7">
    <location>
        <begin position="58"/>
        <end position="139"/>
    </location>
</feature>
<protein>
    <submittedName>
        <fullName evidence="8">Site-specific integrase</fullName>
    </submittedName>
</protein>
<dbReference type="Pfam" id="PF00589">
    <property type="entry name" value="Phage_integrase"/>
    <property type="match status" value="1"/>
</dbReference>
<evidence type="ECO:0000259" key="6">
    <source>
        <dbReference type="PROSITE" id="PS51898"/>
    </source>
</evidence>
<evidence type="ECO:0000259" key="7">
    <source>
        <dbReference type="PROSITE" id="PS51900"/>
    </source>
</evidence>
<feature type="domain" description="Tyr recombinase" evidence="6">
    <location>
        <begin position="161"/>
        <end position="339"/>
    </location>
</feature>
<dbReference type="InterPro" id="IPR044068">
    <property type="entry name" value="CB"/>
</dbReference>
<dbReference type="SUPFAM" id="SSF56349">
    <property type="entry name" value="DNA breaking-rejoining enzymes"/>
    <property type="match status" value="1"/>
</dbReference>
<evidence type="ECO:0000256" key="4">
    <source>
        <dbReference type="ARBA" id="ARBA00023172"/>
    </source>
</evidence>
<dbReference type="InterPro" id="IPR004107">
    <property type="entry name" value="Integrase_SAM-like_N"/>
</dbReference>
<dbReference type="RefSeq" id="WP_135182305.1">
    <property type="nucleotide sequence ID" value="NZ_JADGKZ010000011.1"/>
</dbReference>
<keyword evidence="4" id="KW-0233">DNA recombination</keyword>
<dbReference type="InterPro" id="IPR050090">
    <property type="entry name" value="Tyrosine_recombinase_XerCD"/>
</dbReference>
<evidence type="ECO:0000256" key="1">
    <source>
        <dbReference type="ARBA" id="ARBA00008857"/>
    </source>
</evidence>
<dbReference type="CDD" id="cd01189">
    <property type="entry name" value="INT_ICEBs1_C_like"/>
    <property type="match status" value="1"/>
</dbReference>
<dbReference type="Proteomes" id="UP000297253">
    <property type="component" value="Unassembled WGS sequence"/>
</dbReference>
<dbReference type="Gene3D" id="1.10.443.10">
    <property type="entry name" value="Intergrase catalytic core"/>
    <property type="match status" value="1"/>
</dbReference>
<proteinExistence type="inferred from homology"/>
<evidence type="ECO:0000256" key="2">
    <source>
        <dbReference type="ARBA" id="ARBA00022908"/>
    </source>
</evidence>
<dbReference type="GO" id="GO:0015074">
    <property type="term" value="P:DNA integration"/>
    <property type="evidence" value="ECO:0007669"/>
    <property type="project" value="UniProtKB-KW"/>
</dbReference>
<evidence type="ECO:0000313" key="9">
    <source>
        <dbReference type="Proteomes" id="UP000297253"/>
    </source>
</evidence>
<dbReference type="GO" id="GO:0006310">
    <property type="term" value="P:DNA recombination"/>
    <property type="evidence" value="ECO:0007669"/>
    <property type="project" value="UniProtKB-KW"/>
</dbReference>
<dbReference type="InterPro" id="IPR011010">
    <property type="entry name" value="DNA_brk_join_enz"/>
</dbReference>
<dbReference type="EMBL" id="SPPD01000011">
    <property type="protein sequence ID" value="TFU97432.1"/>
    <property type="molecule type" value="Genomic_DNA"/>
</dbReference>
<dbReference type="Gene3D" id="1.10.150.130">
    <property type="match status" value="1"/>
</dbReference>
<comment type="caution">
    <text evidence="8">The sequence shown here is derived from an EMBL/GenBank/DDBJ whole genome shotgun (WGS) entry which is preliminary data.</text>
</comment>
<dbReference type="OrthoDB" id="9803188at2"/>
<evidence type="ECO:0000313" key="8">
    <source>
        <dbReference type="EMBL" id="TFU97432.1"/>
    </source>
</evidence>
<keyword evidence="2" id="KW-0229">DNA integration</keyword>
<dbReference type="PANTHER" id="PTHR30349">
    <property type="entry name" value="PHAGE INTEGRASE-RELATED"/>
    <property type="match status" value="1"/>
</dbReference>
<sequence length="351" mass="40972">MASITKVGKKYKVQISLYKYGQHKKLIQTFKTKSEAELWALEMELEKGKGKQLSNREVYFPEFFENWLYVIKQKDVRESTFYNYERALKEIKILFKNIKLKNLNDVVVQKKIDHFSKTHSKKTTHELLLKIKTSLRYAYAKGYIHTDFLSLVKARGQQTPKRNKALSITHLSKLRSYLLNNTEDEFNILTLLALETGMRRGELLGIRPEDIFEYGIQVRRSISPTSADTSLKTKNSKRDVSINPEIYKLLQKIPVKSNGYIFDTDNFKQAYRLKRLLKQLDIPETTFHGLRDTHASFLFSKGIDIVYVSKRLGHCNIQTTQNYYLELMPEKKHQQDADALNLLSSLSSETI</sequence>
<dbReference type="PROSITE" id="PS51898">
    <property type="entry name" value="TYR_RECOMBINASE"/>
    <property type="match status" value="1"/>
</dbReference>
<keyword evidence="3 5" id="KW-0238">DNA-binding</keyword>
<dbReference type="InterPro" id="IPR002104">
    <property type="entry name" value="Integrase_catalytic"/>
</dbReference>
<dbReference type="PANTHER" id="PTHR30349:SF64">
    <property type="entry name" value="PROPHAGE INTEGRASE INTD-RELATED"/>
    <property type="match status" value="1"/>
</dbReference>